<dbReference type="InterPro" id="IPR019434">
    <property type="entry name" value="DUF2423"/>
</dbReference>
<evidence type="ECO:0000313" key="3">
    <source>
        <dbReference type="EMBL" id="KAJ4391370.1"/>
    </source>
</evidence>
<comment type="caution">
    <text evidence="3">The sequence shown here is derived from an EMBL/GenBank/DDBJ whole genome shotgun (WGS) entry which is preliminary data.</text>
</comment>
<evidence type="ECO:0000259" key="2">
    <source>
        <dbReference type="Pfam" id="PF10338"/>
    </source>
</evidence>
<feature type="region of interest" description="Disordered" evidence="1">
    <location>
        <begin position="1"/>
        <end position="21"/>
    </location>
</feature>
<keyword evidence="4" id="KW-1185">Reference proteome</keyword>
<feature type="compositionally biased region" description="Basic residues" evidence="1">
    <location>
        <begin position="84"/>
        <end position="98"/>
    </location>
</feature>
<gene>
    <name evidence="3" type="ORF">N0V93_004987</name>
</gene>
<organism evidence="3 4">
    <name type="scientific">Gnomoniopsis smithogilvyi</name>
    <dbReference type="NCBI Taxonomy" id="1191159"/>
    <lineage>
        <taxon>Eukaryota</taxon>
        <taxon>Fungi</taxon>
        <taxon>Dikarya</taxon>
        <taxon>Ascomycota</taxon>
        <taxon>Pezizomycotina</taxon>
        <taxon>Sordariomycetes</taxon>
        <taxon>Sordariomycetidae</taxon>
        <taxon>Diaporthales</taxon>
        <taxon>Gnomoniaceae</taxon>
        <taxon>Gnomoniopsis</taxon>
    </lineage>
</organism>
<dbReference type="Pfam" id="PF10338">
    <property type="entry name" value="YBL028C_N"/>
    <property type="match status" value="1"/>
</dbReference>
<dbReference type="AlphaFoldDB" id="A0A9W9CXL9"/>
<feature type="region of interest" description="Disordered" evidence="1">
    <location>
        <begin position="39"/>
        <end position="116"/>
    </location>
</feature>
<dbReference type="PANTHER" id="PTHR28219:SF1">
    <property type="entry name" value="UPF0642 PROTEIN YBL028C"/>
    <property type="match status" value="1"/>
</dbReference>
<dbReference type="EMBL" id="JAPEVB010000003">
    <property type="protein sequence ID" value="KAJ4391370.1"/>
    <property type="molecule type" value="Genomic_DNA"/>
</dbReference>
<dbReference type="GO" id="GO:0030687">
    <property type="term" value="C:preribosome, large subunit precursor"/>
    <property type="evidence" value="ECO:0007669"/>
    <property type="project" value="TreeGrafter"/>
</dbReference>
<feature type="domain" description="DUF2423" evidence="2">
    <location>
        <begin position="1"/>
        <end position="44"/>
    </location>
</feature>
<feature type="compositionally biased region" description="Basic and acidic residues" evidence="1">
    <location>
        <begin position="47"/>
        <end position="73"/>
    </location>
</feature>
<reference evidence="3" key="1">
    <citation type="submission" date="2022-10" db="EMBL/GenBank/DDBJ databases">
        <title>Tapping the CABI collections for fungal endophytes: first genome assemblies for Collariella, Neodidymelliopsis, Ascochyta clinopodiicola, Didymella pomorum, Didymosphaeria variabile, Neocosmospora piperis and Neocucurbitaria cava.</title>
        <authorList>
            <person name="Hill R."/>
        </authorList>
    </citation>
    <scope>NUCLEOTIDE SEQUENCE</scope>
    <source>
        <strain evidence="3">IMI 355082</strain>
    </source>
</reference>
<dbReference type="Proteomes" id="UP001140453">
    <property type="component" value="Unassembled WGS sequence"/>
</dbReference>
<evidence type="ECO:0000313" key="4">
    <source>
        <dbReference type="Proteomes" id="UP001140453"/>
    </source>
</evidence>
<dbReference type="OrthoDB" id="4087970at2759"/>
<protein>
    <recommendedName>
        <fullName evidence="2">DUF2423 domain-containing protein</fullName>
    </recommendedName>
</protein>
<dbReference type="PANTHER" id="PTHR28219">
    <property type="entry name" value="UPF0642 PROTEIN YBL028C"/>
    <property type="match status" value="1"/>
</dbReference>
<sequence>MAKSSRASTRKANNRRLKENVFGPVEEARQQRLAAKLLEIASQPKPVPEKEMKDTPVEDEVEQKTSDEHKADTAMDIDTTAKSTKPKKGKAIKRRGKKSNIVFPKFGDRKTIKKKR</sequence>
<evidence type="ECO:0000256" key="1">
    <source>
        <dbReference type="SAM" id="MobiDB-lite"/>
    </source>
</evidence>
<accession>A0A9W9CXL9</accession>
<proteinExistence type="predicted"/>
<name>A0A9W9CXL9_9PEZI</name>